<proteinExistence type="predicted"/>
<accession>A0A4Z2HZ01</accession>
<dbReference type="AlphaFoldDB" id="A0A4Z2HZ01"/>
<evidence type="ECO:0000313" key="2">
    <source>
        <dbReference type="Proteomes" id="UP000314294"/>
    </source>
</evidence>
<dbReference type="EMBL" id="SRLO01000156">
    <property type="protein sequence ID" value="TNN70967.1"/>
    <property type="molecule type" value="Genomic_DNA"/>
</dbReference>
<protein>
    <submittedName>
        <fullName evidence="1">Uncharacterized protein</fullName>
    </submittedName>
</protein>
<comment type="caution">
    <text evidence="1">The sequence shown here is derived from an EMBL/GenBank/DDBJ whole genome shotgun (WGS) entry which is preliminary data.</text>
</comment>
<sequence length="118" mass="12983">MTHLGLFEILQHNHFPSKLLQLKKPDVLPLLLGGSTPALSPPVCWLAWCAVVGKLTWFYTDCQSVQNTKTPSVMITRKELEGTSSRSENRPPLVATSVQLLRCSPLQRNFLLAPCGGG</sequence>
<gene>
    <name evidence="1" type="ORF">EYF80_018783</name>
</gene>
<name>A0A4Z2HZ01_9TELE</name>
<keyword evidence="2" id="KW-1185">Reference proteome</keyword>
<reference evidence="1 2" key="1">
    <citation type="submission" date="2019-03" db="EMBL/GenBank/DDBJ databases">
        <title>First draft genome of Liparis tanakae, snailfish: a comprehensive survey of snailfish specific genes.</title>
        <authorList>
            <person name="Kim W."/>
            <person name="Song I."/>
            <person name="Jeong J.-H."/>
            <person name="Kim D."/>
            <person name="Kim S."/>
            <person name="Ryu S."/>
            <person name="Song J.Y."/>
            <person name="Lee S.K."/>
        </authorList>
    </citation>
    <scope>NUCLEOTIDE SEQUENCE [LARGE SCALE GENOMIC DNA]</scope>
    <source>
        <tissue evidence="1">Muscle</tissue>
    </source>
</reference>
<dbReference type="Proteomes" id="UP000314294">
    <property type="component" value="Unassembled WGS sequence"/>
</dbReference>
<organism evidence="1 2">
    <name type="scientific">Liparis tanakae</name>
    <name type="common">Tanaka's snailfish</name>
    <dbReference type="NCBI Taxonomy" id="230148"/>
    <lineage>
        <taxon>Eukaryota</taxon>
        <taxon>Metazoa</taxon>
        <taxon>Chordata</taxon>
        <taxon>Craniata</taxon>
        <taxon>Vertebrata</taxon>
        <taxon>Euteleostomi</taxon>
        <taxon>Actinopterygii</taxon>
        <taxon>Neopterygii</taxon>
        <taxon>Teleostei</taxon>
        <taxon>Neoteleostei</taxon>
        <taxon>Acanthomorphata</taxon>
        <taxon>Eupercaria</taxon>
        <taxon>Perciformes</taxon>
        <taxon>Cottioidei</taxon>
        <taxon>Cottales</taxon>
        <taxon>Liparidae</taxon>
        <taxon>Liparis</taxon>
    </lineage>
</organism>
<evidence type="ECO:0000313" key="1">
    <source>
        <dbReference type="EMBL" id="TNN70967.1"/>
    </source>
</evidence>